<keyword evidence="11" id="KW-1185">Reference proteome</keyword>
<dbReference type="Gene3D" id="1.10.287.130">
    <property type="match status" value="1"/>
</dbReference>
<dbReference type="AlphaFoldDB" id="A0A2U3QG35"/>
<keyword evidence="7" id="KW-1133">Transmembrane helix</keyword>
<dbReference type="InterPro" id="IPR004358">
    <property type="entry name" value="Sig_transdc_His_kin-like_C"/>
</dbReference>
<dbReference type="InterPro" id="IPR036097">
    <property type="entry name" value="HisK_dim/P_sf"/>
</dbReference>
<dbReference type="Proteomes" id="UP000245125">
    <property type="component" value="Unassembled WGS sequence"/>
</dbReference>
<proteinExistence type="predicted"/>
<dbReference type="Pfam" id="PF00512">
    <property type="entry name" value="HisKA"/>
    <property type="match status" value="1"/>
</dbReference>
<feature type="transmembrane region" description="Helical" evidence="7">
    <location>
        <begin position="7"/>
        <end position="26"/>
    </location>
</feature>
<dbReference type="InterPro" id="IPR003660">
    <property type="entry name" value="HAMP_dom"/>
</dbReference>
<dbReference type="PRINTS" id="PR00344">
    <property type="entry name" value="BCTRLSENSOR"/>
</dbReference>
<dbReference type="InterPro" id="IPR005467">
    <property type="entry name" value="His_kinase_dom"/>
</dbReference>
<dbReference type="InterPro" id="IPR003594">
    <property type="entry name" value="HATPase_dom"/>
</dbReference>
<gene>
    <name evidence="10" type="ORF">NBG4_220014</name>
</gene>
<dbReference type="PROSITE" id="PS50885">
    <property type="entry name" value="HAMP"/>
    <property type="match status" value="1"/>
</dbReference>
<evidence type="ECO:0000256" key="6">
    <source>
        <dbReference type="ARBA" id="ARBA00022777"/>
    </source>
</evidence>
<evidence type="ECO:0000256" key="4">
    <source>
        <dbReference type="ARBA" id="ARBA00022553"/>
    </source>
</evidence>
<reference evidence="11" key="1">
    <citation type="submission" date="2018-03" db="EMBL/GenBank/DDBJ databases">
        <authorList>
            <person name="Zecchin S."/>
        </authorList>
    </citation>
    <scope>NUCLEOTIDE SEQUENCE [LARGE SCALE GENOMIC DNA]</scope>
</reference>
<keyword evidence="6 10" id="KW-0418">Kinase</keyword>
<dbReference type="EMBL" id="OUUY01000067">
    <property type="protein sequence ID" value="SPQ00381.1"/>
    <property type="molecule type" value="Genomic_DNA"/>
</dbReference>
<sequence length="471" mass="52895">MKVENKIILSNVFNIVLILLVGFFAMQNLNLMLTKLRFVEIADDLNASFLEMRLSEKNYFLYHDESALLDIKEKIDSTVKSIDLAGQDISRAIGQTNLDLLKSHLKEYSEMVDGIRLTSRRDVSIEATFRTRGKNLREFSNAITRLERQGVNNIIARSKNVLFYSFWAVMATAIVVSHFISQRILRSLREIQKLAQSISQGNFNRIERLSSADEFGSVIEAINSMSEELRNREEELIQSKKLASLGILTAGVAHELTNPLNNISMIAQNYQEFYDVLSERNRLELMKKIEGETVRIEEIVKNLLDFSRPKAAKLEKREINATVLKALELMQNTLDISNVGVRKELGQDLPPLYIDDHQIEQVLVNLITNAVHAMDHGGILKIATRLGGDGQTVKVDVLDTGKGIPPEFLTHIFDPFFSTKGVGGTGLGLSVSYGIIKNHGGTIRVESTLGAGTTFTIELPIYDSNKNKRNK</sequence>
<evidence type="ECO:0000256" key="2">
    <source>
        <dbReference type="ARBA" id="ARBA00004370"/>
    </source>
</evidence>
<accession>A0A2U3QG35</accession>
<evidence type="ECO:0000259" key="8">
    <source>
        <dbReference type="PROSITE" id="PS50109"/>
    </source>
</evidence>
<dbReference type="PROSITE" id="PS50109">
    <property type="entry name" value="HIS_KIN"/>
    <property type="match status" value="1"/>
</dbReference>
<dbReference type="PANTHER" id="PTHR43065:SF42">
    <property type="entry name" value="TWO-COMPONENT SENSOR PPRA"/>
    <property type="match status" value="1"/>
</dbReference>
<evidence type="ECO:0000313" key="11">
    <source>
        <dbReference type="Proteomes" id="UP000245125"/>
    </source>
</evidence>
<evidence type="ECO:0000256" key="7">
    <source>
        <dbReference type="SAM" id="Phobius"/>
    </source>
</evidence>
<protein>
    <recommendedName>
        <fullName evidence="3">histidine kinase</fullName>
        <ecNumber evidence="3">2.7.13.3</ecNumber>
    </recommendedName>
</protein>
<dbReference type="Gene3D" id="3.30.565.10">
    <property type="entry name" value="Histidine kinase-like ATPase, C-terminal domain"/>
    <property type="match status" value="1"/>
</dbReference>
<dbReference type="SMART" id="SM00388">
    <property type="entry name" value="HisKA"/>
    <property type="match status" value="1"/>
</dbReference>
<organism evidence="10 11">
    <name type="scientific">Candidatus Sulfobium mesophilum</name>
    <dbReference type="NCBI Taxonomy" id="2016548"/>
    <lineage>
        <taxon>Bacteria</taxon>
        <taxon>Pseudomonadati</taxon>
        <taxon>Nitrospirota</taxon>
        <taxon>Nitrospiria</taxon>
        <taxon>Nitrospirales</taxon>
        <taxon>Nitrospiraceae</taxon>
        <taxon>Candidatus Sulfobium</taxon>
    </lineage>
</organism>
<dbReference type="GO" id="GO:0000155">
    <property type="term" value="F:phosphorelay sensor kinase activity"/>
    <property type="evidence" value="ECO:0007669"/>
    <property type="project" value="InterPro"/>
</dbReference>
<dbReference type="PANTHER" id="PTHR43065">
    <property type="entry name" value="SENSOR HISTIDINE KINASE"/>
    <property type="match status" value="1"/>
</dbReference>
<evidence type="ECO:0000313" key="10">
    <source>
        <dbReference type="EMBL" id="SPQ00381.1"/>
    </source>
</evidence>
<evidence type="ECO:0000259" key="9">
    <source>
        <dbReference type="PROSITE" id="PS50885"/>
    </source>
</evidence>
<dbReference type="SMART" id="SM00387">
    <property type="entry name" value="HATPase_c"/>
    <property type="match status" value="1"/>
</dbReference>
<dbReference type="CDD" id="cd06225">
    <property type="entry name" value="HAMP"/>
    <property type="match status" value="1"/>
</dbReference>
<dbReference type="InterPro" id="IPR036890">
    <property type="entry name" value="HATPase_C_sf"/>
</dbReference>
<keyword evidence="5" id="KW-0808">Transferase</keyword>
<dbReference type="InterPro" id="IPR003661">
    <property type="entry name" value="HisK_dim/P_dom"/>
</dbReference>
<keyword evidence="7" id="KW-0812">Transmembrane</keyword>
<dbReference type="SMART" id="SM00304">
    <property type="entry name" value="HAMP"/>
    <property type="match status" value="1"/>
</dbReference>
<feature type="domain" description="Histidine kinase" evidence="8">
    <location>
        <begin position="251"/>
        <end position="463"/>
    </location>
</feature>
<name>A0A2U3QG35_9BACT</name>
<dbReference type="SUPFAM" id="SSF158472">
    <property type="entry name" value="HAMP domain-like"/>
    <property type="match status" value="1"/>
</dbReference>
<dbReference type="EC" id="2.7.13.3" evidence="3"/>
<comment type="subcellular location">
    <subcellularLocation>
        <location evidence="2">Membrane</location>
    </subcellularLocation>
</comment>
<keyword evidence="4" id="KW-0597">Phosphoprotein</keyword>
<evidence type="ECO:0000256" key="3">
    <source>
        <dbReference type="ARBA" id="ARBA00012438"/>
    </source>
</evidence>
<dbReference type="GO" id="GO:0016020">
    <property type="term" value="C:membrane"/>
    <property type="evidence" value="ECO:0007669"/>
    <property type="project" value="UniProtKB-SubCell"/>
</dbReference>
<dbReference type="SUPFAM" id="SSF47384">
    <property type="entry name" value="Homodimeric domain of signal transducing histidine kinase"/>
    <property type="match status" value="1"/>
</dbReference>
<dbReference type="Pfam" id="PF02518">
    <property type="entry name" value="HATPase_c"/>
    <property type="match status" value="1"/>
</dbReference>
<dbReference type="SUPFAM" id="SSF55874">
    <property type="entry name" value="ATPase domain of HSP90 chaperone/DNA topoisomerase II/histidine kinase"/>
    <property type="match status" value="1"/>
</dbReference>
<comment type="catalytic activity">
    <reaction evidence="1">
        <text>ATP + protein L-histidine = ADP + protein N-phospho-L-histidine.</text>
        <dbReference type="EC" id="2.7.13.3"/>
    </reaction>
</comment>
<dbReference type="CDD" id="cd00082">
    <property type="entry name" value="HisKA"/>
    <property type="match status" value="1"/>
</dbReference>
<dbReference type="Pfam" id="PF00672">
    <property type="entry name" value="HAMP"/>
    <property type="match status" value="1"/>
</dbReference>
<evidence type="ECO:0000256" key="1">
    <source>
        <dbReference type="ARBA" id="ARBA00000085"/>
    </source>
</evidence>
<keyword evidence="7" id="KW-0472">Membrane</keyword>
<evidence type="ECO:0000256" key="5">
    <source>
        <dbReference type="ARBA" id="ARBA00022679"/>
    </source>
</evidence>
<feature type="domain" description="HAMP" evidence="9">
    <location>
        <begin position="182"/>
        <end position="234"/>
    </location>
</feature>
<dbReference type="OrthoDB" id="224978at2"/>
<dbReference type="Gene3D" id="6.10.340.10">
    <property type="match status" value="1"/>
</dbReference>